<dbReference type="GO" id="GO:0019146">
    <property type="term" value="F:arabinose-5-phosphate isomerase activity"/>
    <property type="evidence" value="ECO:0007669"/>
    <property type="project" value="UniProtKB-EC"/>
</dbReference>
<evidence type="ECO:0000256" key="1">
    <source>
        <dbReference type="ARBA" id="ARBA00008165"/>
    </source>
</evidence>
<dbReference type="PATRIC" id="fig|1208921.3.peg.639"/>
<keyword evidence="5" id="KW-0479">Metal-binding</keyword>
<feature type="site" description="Catalytically relevant" evidence="6">
    <location>
        <position position="57"/>
    </location>
</feature>
<dbReference type="Pfam" id="PF01380">
    <property type="entry name" value="SIS"/>
    <property type="match status" value="1"/>
</dbReference>
<dbReference type="InterPro" id="IPR046348">
    <property type="entry name" value="SIS_dom_sf"/>
</dbReference>
<evidence type="ECO:0000259" key="8">
    <source>
        <dbReference type="PROSITE" id="PS51371"/>
    </source>
</evidence>
<feature type="site" description="Catalytically relevant" evidence="6">
    <location>
        <position position="150"/>
    </location>
</feature>
<dbReference type="eggNOG" id="COG0794">
    <property type="taxonomic scope" value="Bacteria"/>
</dbReference>
<dbReference type="SMART" id="SM00116">
    <property type="entry name" value="CBS"/>
    <property type="match status" value="2"/>
</dbReference>
<dbReference type="SUPFAM" id="SSF53697">
    <property type="entry name" value="SIS domain"/>
    <property type="match status" value="1"/>
</dbReference>
<dbReference type="CDD" id="cd05014">
    <property type="entry name" value="SIS_Kpsf"/>
    <property type="match status" value="1"/>
</dbReference>
<dbReference type="InterPro" id="IPR001347">
    <property type="entry name" value="SIS_dom"/>
</dbReference>
<evidence type="ECO:0000256" key="7">
    <source>
        <dbReference type="PROSITE-ProRule" id="PRU00703"/>
    </source>
</evidence>
<dbReference type="GO" id="GO:0097367">
    <property type="term" value="F:carbohydrate derivative binding"/>
    <property type="evidence" value="ECO:0007669"/>
    <property type="project" value="InterPro"/>
</dbReference>
<reference evidence="10 11" key="1">
    <citation type="journal article" date="2013" name="Genome Biol. Evol.">
        <title>Genome evolution and phylogenomic analysis of candidatus kinetoplastibacterium, the betaproteobacterial endosymbionts of strigomonas and angomonas.</title>
        <authorList>
            <person name="Alves J.M."/>
            <person name="Serrano M.G."/>
            <person name="Maia da Silva F."/>
            <person name="Voegtly L.J."/>
            <person name="Matveyev A.V."/>
            <person name="Teixeira M.M."/>
            <person name="Camargo E.P."/>
            <person name="Buck G.A."/>
        </authorList>
    </citation>
    <scope>NUCLEOTIDE SEQUENCE [LARGE SCALE GENOMIC DNA]</scope>
    <source>
        <strain evidence="10 11">TCC219</strain>
    </source>
</reference>
<keyword evidence="11" id="KW-1185">Reference proteome</keyword>
<dbReference type="NCBIfam" id="TIGR00393">
    <property type="entry name" value="kpsF"/>
    <property type="match status" value="1"/>
</dbReference>
<dbReference type="HOGENOM" id="CLU_040681_13_1_4"/>
<evidence type="ECO:0000256" key="3">
    <source>
        <dbReference type="ARBA" id="ARBA00023122"/>
    </source>
</evidence>
<dbReference type="GO" id="GO:1901135">
    <property type="term" value="P:carbohydrate derivative metabolic process"/>
    <property type="evidence" value="ECO:0007669"/>
    <property type="project" value="InterPro"/>
</dbReference>
<dbReference type="RefSeq" id="WP_015389832.1">
    <property type="nucleotide sequence ID" value="NC_020284.1"/>
</dbReference>
<gene>
    <name evidence="10" type="ORF">ST1E_0087</name>
</gene>
<dbReference type="OrthoDB" id="9762536at2"/>
<evidence type="ECO:0000313" key="11">
    <source>
        <dbReference type="Proteomes" id="UP000011658"/>
    </source>
</evidence>
<dbReference type="InterPro" id="IPR035474">
    <property type="entry name" value="SIS_Kpsf"/>
</dbReference>
<dbReference type="PROSITE" id="PS51464">
    <property type="entry name" value="SIS"/>
    <property type="match status" value="1"/>
</dbReference>
<dbReference type="Pfam" id="PF00571">
    <property type="entry name" value="CBS"/>
    <property type="match status" value="2"/>
</dbReference>
<dbReference type="InterPro" id="IPR046342">
    <property type="entry name" value="CBS_dom_sf"/>
</dbReference>
<dbReference type="EMBL" id="CP003806">
    <property type="protein sequence ID" value="AGF49348.1"/>
    <property type="molecule type" value="Genomic_DNA"/>
</dbReference>
<dbReference type="CDD" id="cd04604">
    <property type="entry name" value="CBS_pair_SIS_assoc"/>
    <property type="match status" value="1"/>
</dbReference>
<keyword evidence="10" id="KW-0413">Isomerase</keyword>
<evidence type="ECO:0000256" key="2">
    <source>
        <dbReference type="ARBA" id="ARBA00022737"/>
    </source>
</evidence>
<dbReference type="FunFam" id="3.40.50.10490:FF:000011">
    <property type="entry name" value="Arabinose 5-phosphate isomerase"/>
    <property type="match status" value="1"/>
</dbReference>
<feature type="domain" description="CBS" evidence="8">
    <location>
        <begin position="208"/>
        <end position="267"/>
    </location>
</feature>
<evidence type="ECO:0000313" key="10">
    <source>
        <dbReference type="EMBL" id="AGF49348.1"/>
    </source>
</evidence>
<feature type="domain" description="CBS" evidence="8">
    <location>
        <begin position="276"/>
        <end position="328"/>
    </location>
</feature>
<evidence type="ECO:0000259" key="9">
    <source>
        <dbReference type="PROSITE" id="PS51464"/>
    </source>
</evidence>
<dbReference type="KEGG" id="kga:ST1E_0087"/>
<keyword evidence="3 7" id="KW-0129">CBS domain</keyword>
<sequence>MDIKISNEDVISSAHRTLRIEARAIEEISFRLNNEFILSVKMLLSCKGRVIVSGIGKTGHIGRKIAATLASTGTPAFFVHAAEAMHGDLGMLTKNDVLVAISYSGSGPELLSILPTAKRLGIKIIAITGNIKSEIANLSDSILDINVQQEACPLNLAPTASTTAALALGDALAVACLELRCFNLNDFARSHPGGTLGRNLLTLVQDIMRPIELLPIVHPSLSILEALDIISSKNMGMAIIIDDNKIPLGIFTDGDLRRLLIKHKGDICKISILSGMSSKPYCIPPRALAIEAAKTMHEKQINQIIVLDEGSSLIGALHIHDLINAKII</sequence>
<evidence type="ECO:0000256" key="6">
    <source>
        <dbReference type="PIRSR" id="PIRSR004692-3"/>
    </source>
</evidence>
<proteinExistence type="inferred from homology"/>
<feature type="site" description="Catalytically relevant" evidence="6">
    <location>
        <position position="109"/>
    </location>
</feature>
<evidence type="ECO:0000256" key="5">
    <source>
        <dbReference type="PIRSR" id="PIRSR004692-2"/>
    </source>
</evidence>
<organism evidence="10 11">
    <name type="scientific">Candidatus Kinetoplastidibacterium galati TCC219</name>
    <dbReference type="NCBI Taxonomy" id="1208921"/>
    <lineage>
        <taxon>Bacteria</taxon>
        <taxon>Pseudomonadati</taxon>
        <taxon>Pseudomonadota</taxon>
        <taxon>Betaproteobacteria</taxon>
        <taxon>Candidatus Kinetoplastidibacterium</taxon>
    </lineage>
</organism>
<protein>
    <submittedName>
        <fullName evidence="10">Arabinose-5-phosphate isomerase</fullName>
        <ecNumber evidence="10">5.3.1.13</ecNumber>
    </submittedName>
</protein>
<keyword evidence="5" id="KW-0862">Zinc</keyword>
<dbReference type="PIRSF" id="PIRSF004692">
    <property type="entry name" value="KdsD_KpsF"/>
    <property type="match status" value="1"/>
</dbReference>
<accession>M1LA02</accession>
<dbReference type="PROSITE" id="PS51371">
    <property type="entry name" value="CBS"/>
    <property type="match status" value="2"/>
</dbReference>
<dbReference type="Gene3D" id="3.10.580.10">
    <property type="entry name" value="CBS-domain"/>
    <property type="match status" value="1"/>
</dbReference>
<comment type="similarity">
    <text evidence="1 4">Belongs to the SIS family. GutQ/KpsF subfamily.</text>
</comment>
<dbReference type="GO" id="GO:0046872">
    <property type="term" value="F:metal ion binding"/>
    <property type="evidence" value="ECO:0007669"/>
    <property type="project" value="UniProtKB-KW"/>
</dbReference>
<evidence type="ECO:0000256" key="4">
    <source>
        <dbReference type="PIRNR" id="PIRNR004692"/>
    </source>
</evidence>
<feature type="site" description="Catalytically relevant" evidence="6">
    <location>
        <position position="191"/>
    </location>
</feature>
<dbReference type="PANTHER" id="PTHR42745:SF1">
    <property type="entry name" value="ARABINOSE 5-PHOSPHATE ISOMERASE KDSD"/>
    <property type="match status" value="1"/>
</dbReference>
<name>M1LA02_9PROT</name>
<dbReference type="Proteomes" id="UP000011658">
    <property type="component" value="Chromosome"/>
</dbReference>
<dbReference type="EC" id="5.3.1.13" evidence="10"/>
<dbReference type="AlphaFoldDB" id="M1LA02"/>
<dbReference type="PANTHER" id="PTHR42745">
    <property type="match status" value="1"/>
</dbReference>
<dbReference type="eggNOG" id="COG0517">
    <property type="taxonomic scope" value="Bacteria"/>
</dbReference>
<dbReference type="Gene3D" id="3.40.50.10490">
    <property type="entry name" value="Glucose-6-phosphate isomerase like protein, domain 1"/>
    <property type="match status" value="1"/>
</dbReference>
<feature type="binding site" evidence="5">
    <location>
        <position position="80"/>
    </location>
    <ligand>
        <name>Zn(2+)</name>
        <dbReference type="ChEBI" id="CHEBI:29105"/>
    </ligand>
</feature>
<dbReference type="InterPro" id="IPR004800">
    <property type="entry name" value="KdsD/KpsF-type"/>
</dbReference>
<feature type="domain" description="SIS" evidence="9">
    <location>
        <begin position="39"/>
        <end position="182"/>
    </location>
</feature>
<dbReference type="InterPro" id="IPR050986">
    <property type="entry name" value="GutQ/KpsF_isomerases"/>
</dbReference>
<keyword evidence="2" id="KW-0677">Repeat</keyword>
<dbReference type="GO" id="GO:0005975">
    <property type="term" value="P:carbohydrate metabolic process"/>
    <property type="evidence" value="ECO:0007669"/>
    <property type="project" value="InterPro"/>
</dbReference>
<dbReference type="InterPro" id="IPR000644">
    <property type="entry name" value="CBS_dom"/>
</dbReference>
<dbReference type="STRING" id="1208921.ST1E_0087"/>